<sequence length="212" mass="23015">MTTPLPTLSFCVIEETALFLDLAGDRYFRLPEAANAAFTASLFNGVALAPALQSAGLDQFVSLAPLRPQGSGIVTRQAADLRGCGFSPSLMARALWEQRAIERRLAKRGLHMVLSELRSVLCSRHVSRPFGAEHTALVKAFEDAGLVRSAVNRCLPRSIALARLMARSGCACQVIIGVKLRPFAAHCWVQAGHFVLNESVEESARYTPILIL</sequence>
<gene>
    <name evidence="2" type="ORF">NJ75_02849</name>
</gene>
<dbReference type="RefSeq" id="WP_169745723.1">
    <property type="nucleotide sequence ID" value="NZ_JRVC01000013.1"/>
</dbReference>
<dbReference type="InterPro" id="IPR053521">
    <property type="entry name" value="McjB-like"/>
</dbReference>
<reference evidence="2 3" key="1">
    <citation type="submission" date="2014-10" db="EMBL/GenBank/DDBJ databases">
        <title>Draft genome sequence of Novosphingobium subterraneum DSM 12447.</title>
        <authorList>
            <person name="Gan H.M."/>
            <person name="Gan H.Y."/>
            <person name="Savka M.A."/>
        </authorList>
    </citation>
    <scope>NUCLEOTIDE SEQUENCE [LARGE SCALE GENOMIC DNA]</scope>
    <source>
        <strain evidence="2 3">DSM 12447</strain>
    </source>
</reference>
<evidence type="ECO:0000259" key="1">
    <source>
        <dbReference type="Pfam" id="PF13471"/>
    </source>
</evidence>
<name>A0A0B8ZG33_9SPHN</name>
<dbReference type="EMBL" id="JRVC01000013">
    <property type="protein sequence ID" value="KHS45260.1"/>
    <property type="molecule type" value="Genomic_DNA"/>
</dbReference>
<comment type="caution">
    <text evidence="2">The sequence shown here is derived from an EMBL/GenBank/DDBJ whole genome shotgun (WGS) entry which is preliminary data.</text>
</comment>
<dbReference type="AlphaFoldDB" id="A0A0B8ZG33"/>
<evidence type="ECO:0000313" key="3">
    <source>
        <dbReference type="Proteomes" id="UP000031338"/>
    </source>
</evidence>
<organism evidence="2 3">
    <name type="scientific">Novosphingobium subterraneum</name>
    <dbReference type="NCBI Taxonomy" id="48936"/>
    <lineage>
        <taxon>Bacteria</taxon>
        <taxon>Pseudomonadati</taxon>
        <taxon>Pseudomonadota</taxon>
        <taxon>Alphaproteobacteria</taxon>
        <taxon>Sphingomonadales</taxon>
        <taxon>Sphingomonadaceae</taxon>
        <taxon>Novosphingobium</taxon>
    </lineage>
</organism>
<dbReference type="NCBIfam" id="NF033537">
    <property type="entry name" value="lasso_biosyn_B2"/>
    <property type="match status" value="1"/>
</dbReference>
<protein>
    <recommendedName>
        <fullName evidence="1">Microcin J25-processing protein McjB C-terminal domain-containing protein</fullName>
    </recommendedName>
</protein>
<dbReference type="STRING" id="48936.NJ75_02849"/>
<dbReference type="Pfam" id="PF13471">
    <property type="entry name" value="Transglut_core3"/>
    <property type="match status" value="1"/>
</dbReference>
<proteinExistence type="predicted"/>
<accession>A0A0B8ZG33</accession>
<dbReference type="InterPro" id="IPR032708">
    <property type="entry name" value="McjB_C"/>
</dbReference>
<dbReference type="PATRIC" id="fig|48936.3.peg.2863"/>
<keyword evidence="3" id="KW-1185">Reference proteome</keyword>
<evidence type="ECO:0000313" key="2">
    <source>
        <dbReference type="EMBL" id="KHS45260.1"/>
    </source>
</evidence>
<dbReference type="Proteomes" id="UP000031338">
    <property type="component" value="Unassembled WGS sequence"/>
</dbReference>
<feature type="domain" description="Microcin J25-processing protein McjB C-terminal" evidence="1">
    <location>
        <begin position="101"/>
        <end position="210"/>
    </location>
</feature>